<dbReference type="InterPro" id="IPR053164">
    <property type="entry name" value="IS1016-like_transposase"/>
</dbReference>
<dbReference type="EMBL" id="DF952413">
    <property type="protein sequence ID" value="GAN45869.1"/>
    <property type="molecule type" value="Genomic_DNA"/>
</dbReference>
<dbReference type="PANTHER" id="PTHR47163">
    <property type="entry name" value="DDE_TNP_IS1595 DOMAIN-CONTAINING PROTEIN"/>
    <property type="match status" value="1"/>
</dbReference>
<dbReference type="SMART" id="SM01126">
    <property type="entry name" value="DDE_Tnp_IS1595"/>
    <property type="match status" value="1"/>
</dbReference>
<evidence type="ECO:0000259" key="1">
    <source>
        <dbReference type="SMART" id="SM01126"/>
    </source>
</evidence>
<accession>A0A0K8QMD6</accession>
<dbReference type="InterPro" id="IPR024445">
    <property type="entry name" value="Tnp_ISXO2-like"/>
</dbReference>
<dbReference type="EMBL" id="DF970186">
    <property type="protein sequence ID" value="GAP66065.1"/>
    <property type="molecule type" value="Genomic_DNA"/>
</dbReference>
<evidence type="ECO:0000313" key="3">
    <source>
        <dbReference type="EMBL" id="GAP66065.1"/>
    </source>
</evidence>
<dbReference type="PANTHER" id="PTHR47163:SF2">
    <property type="entry name" value="SI:DKEY-17M8.2"/>
    <property type="match status" value="1"/>
</dbReference>
<name>A0A0K8QMD6_9GAMM</name>
<dbReference type="Proteomes" id="UP000253740">
    <property type="component" value="Unassembled WGS sequence"/>
</dbReference>
<reference evidence="3" key="2">
    <citation type="submission" date="2015-08" db="EMBL/GenBank/DDBJ databases">
        <title>Complete DNA Sequence of Pseudomonas syringae pv. actinidiae, the Causal Agent of Kiwifruit Canker Disease.</title>
        <authorList>
            <person name="Rikkerink E.H.A."/>
            <person name="Fineran P.C."/>
        </authorList>
    </citation>
    <scope>NUCLEOTIDE SEQUENCE</scope>
    <source>
        <strain evidence="3">SkMP5</strain>
    </source>
</reference>
<dbReference type="Pfam" id="PF12762">
    <property type="entry name" value="DDE_Tnp_IS1595"/>
    <property type="match status" value="1"/>
</dbReference>
<reference evidence="2" key="1">
    <citation type="submission" date="2015-03" db="EMBL/GenBank/DDBJ databases">
        <title>Draft genome sequence of Mizugakiibacter sediminis skMP5.</title>
        <authorList>
            <person name="Watanabe T."/>
            <person name="Kojima H."/>
            <person name="Fukui M."/>
        </authorList>
    </citation>
    <scope>NUCLEOTIDE SEQUENCE</scope>
    <source>
        <strain evidence="2">SkMP5</strain>
    </source>
</reference>
<organism evidence="3">
    <name type="scientific">Mizugakiibacter sediminis</name>
    <dbReference type="NCBI Taxonomy" id="1475481"/>
    <lineage>
        <taxon>Bacteria</taxon>
        <taxon>Pseudomonadati</taxon>
        <taxon>Pseudomonadota</taxon>
        <taxon>Gammaproteobacteria</taxon>
        <taxon>Lysobacterales</taxon>
        <taxon>Rhodanobacteraceae</taxon>
        <taxon>Mizugakiibacter</taxon>
    </lineage>
</organism>
<protein>
    <submittedName>
        <fullName evidence="3">Putative transposase</fullName>
    </submittedName>
</protein>
<feature type="domain" description="ISXO2-like transposase" evidence="1">
    <location>
        <begin position="55"/>
        <end position="192"/>
    </location>
</feature>
<keyword evidence="4" id="KW-1185">Reference proteome</keyword>
<evidence type="ECO:0000313" key="2">
    <source>
        <dbReference type="EMBL" id="GAN45869.1"/>
    </source>
</evidence>
<proteinExistence type="predicted"/>
<dbReference type="AlphaFoldDB" id="A0A0K8QMD6"/>
<evidence type="ECO:0000313" key="4">
    <source>
        <dbReference type="Proteomes" id="UP000253740"/>
    </source>
</evidence>
<gene>
    <name evidence="2" type="ORF">MBSD_2444</name>
    <name evidence="3" type="ORF">MBSD_n1367</name>
</gene>
<dbReference type="NCBIfam" id="NF033547">
    <property type="entry name" value="transpos_IS1595"/>
    <property type="match status" value="1"/>
</dbReference>
<sequence length="222" mass="25926">MRLASATKHRLLALFVLGVPSYRQRFRRDASAQARERFYRLLRACCAQVEQLREPFEGAVECDETTFGGARKGKRGWGAAGKVIVFGLVKRNGRVKAMPIPVHDRVSIMREIEAHTREGALYYTDEWQAYATLKLRGEHVMIRKEKGKPVGRDHINGIEGFWSYAKNWLYPYRGVPRQYFHLYLAEVCYRFNQREQDLKPLLHKLLRQTSIQELRSTLVRKS</sequence>
<dbReference type="HOGENOM" id="CLU_044348_11_0_6"/>